<reference evidence="11 12" key="1">
    <citation type="journal article" date="2014" name="Nat. Commun.">
        <title>Klebsormidium flaccidum genome reveals primary factors for plant terrestrial adaptation.</title>
        <authorList>
            <person name="Hori K."/>
            <person name="Maruyama F."/>
            <person name="Fujisawa T."/>
            <person name="Togashi T."/>
            <person name="Yamamoto N."/>
            <person name="Seo M."/>
            <person name="Sato S."/>
            <person name="Yamada T."/>
            <person name="Mori H."/>
            <person name="Tajima N."/>
            <person name="Moriyama T."/>
            <person name="Ikeuchi M."/>
            <person name="Watanabe M."/>
            <person name="Wada H."/>
            <person name="Kobayashi K."/>
            <person name="Saito M."/>
            <person name="Masuda T."/>
            <person name="Sasaki-Sekimoto Y."/>
            <person name="Mashiguchi K."/>
            <person name="Awai K."/>
            <person name="Shimojima M."/>
            <person name="Masuda S."/>
            <person name="Iwai M."/>
            <person name="Nobusawa T."/>
            <person name="Narise T."/>
            <person name="Kondo S."/>
            <person name="Saito H."/>
            <person name="Sato R."/>
            <person name="Murakawa M."/>
            <person name="Ihara Y."/>
            <person name="Oshima-Yamada Y."/>
            <person name="Ohtaka K."/>
            <person name="Satoh M."/>
            <person name="Sonobe K."/>
            <person name="Ishii M."/>
            <person name="Ohtani R."/>
            <person name="Kanamori-Sato M."/>
            <person name="Honoki R."/>
            <person name="Miyazaki D."/>
            <person name="Mochizuki H."/>
            <person name="Umetsu J."/>
            <person name="Higashi K."/>
            <person name="Shibata D."/>
            <person name="Kamiya Y."/>
            <person name="Sato N."/>
            <person name="Nakamura Y."/>
            <person name="Tabata S."/>
            <person name="Ida S."/>
            <person name="Kurokawa K."/>
            <person name="Ohta H."/>
        </authorList>
    </citation>
    <scope>NUCLEOTIDE SEQUENCE [LARGE SCALE GENOMIC DNA]</scope>
    <source>
        <strain evidence="11 12">NIES-2285</strain>
    </source>
</reference>
<dbReference type="EC" id="3.1.3.48" evidence="2"/>
<comment type="cofactor">
    <cofactor evidence="9">
        <name>Mg(2+)</name>
        <dbReference type="ChEBI" id="CHEBI:18420"/>
    </cofactor>
    <text evidence="9">Binds 1 Mg(2+) ion per subunit.</text>
</comment>
<dbReference type="InterPro" id="IPR006545">
    <property type="entry name" value="EYA_dom"/>
</dbReference>
<proteinExistence type="inferred from homology"/>
<feature type="binding site" evidence="9">
    <location>
        <position position="18"/>
    </location>
    <ligand>
        <name>Mg(2+)</name>
        <dbReference type="ChEBI" id="CHEBI:18420"/>
    </ligand>
</feature>
<evidence type="ECO:0000256" key="1">
    <source>
        <dbReference type="ARBA" id="ARBA00010501"/>
    </source>
</evidence>
<keyword evidence="6" id="KW-0904">Protein phosphatase</keyword>
<comment type="similarity">
    <text evidence="1">Belongs to the HAD-like hydrolase superfamily. EYA family.</text>
</comment>
<dbReference type="GO" id="GO:0030154">
    <property type="term" value="P:cell differentiation"/>
    <property type="evidence" value="ECO:0000318"/>
    <property type="project" value="GO_Central"/>
</dbReference>
<evidence type="ECO:0000256" key="5">
    <source>
        <dbReference type="ARBA" id="ARBA00022842"/>
    </source>
</evidence>
<protein>
    <recommendedName>
        <fullName evidence="2">protein-tyrosine-phosphatase</fullName>
        <ecNumber evidence="2">3.1.3.48</ecNumber>
    </recommendedName>
</protein>
<evidence type="ECO:0000256" key="2">
    <source>
        <dbReference type="ARBA" id="ARBA00013064"/>
    </source>
</evidence>
<gene>
    <name evidence="11" type="ORF">KFL_006730020</name>
</gene>
<sequence length="310" mass="34244">MKQEEATDPGIVFVWDLDETLIIFQSLLTGKYADLEGLDEKRRAEALKLGEQWEKLILDISDTAMLFEQVEEFDQPSIGHVAENDDGASLDDFDFGELNLKKPLTDAGKQKLAYLYRHIQALYAKGATHLLTGDKRGEWQGLYAATDRFTKGWLFAGRRLLAECATARLNSSGQTDPNRTAGPGSDSAGEGGLPPLGKRTVVLVSSGQLIPTLTKCLLFRLDPWIDPANVYSSKVVGKLQCFKWIRERFGGGNAETRFCAVGDGVEEQAAARMMSWPFLRVASGLDPDMSLPKIRLEQLTDLLADVKSKT</sequence>
<dbReference type="GO" id="GO:0046872">
    <property type="term" value="F:metal ion binding"/>
    <property type="evidence" value="ECO:0007669"/>
    <property type="project" value="UniProtKB-KW"/>
</dbReference>
<evidence type="ECO:0000313" key="11">
    <source>
        <dbReference type="EMBL" id="GAQ90681.1"/>
    </source>
</evidence>
<dbReference type="GO" id="GO:0045739">
    <property type="term" value="P:positive regulation of DNA repair"/>
    <property type="evidence" value="ECO:0000318"/>
    <property type="project" value="GO_Central"/>
</dbReference>
<evidence type="ECO:0000256" key="10">
    <source>
        <dbReference type="SAM" id="MobiDB-lite"/>
    </source>
</evidence>
<feature type="binding site" evidence="9">
    <location>
        <position position="16"/>
    </location>
    <ligand>
        <name>Mg(2+)</name>
        <dbReference type="ChEBI" id="CHEBI:18420"/>
    </ligand>
</feature>
<evidence type="ECO:0000256" key="4">
    <source>
        <dbReference type="ARBA" id="ARBA00022801"/>
    </source>
</evidence>
<feature type="region of interest" description="Disordered" evidence="10">
    <location>
        <begin position="170"/>
        <end position="193"/>
    </location>
</feature>
<evidence type="ECO:0000256" key="3">
    <source>
        <dbReference type="ARBA" id="ARBA00022723"/>
    </source>
</evidence>
<evidence type="ECO:0000256" key="9">
    <source>
        <dbReference type="PIRSR" id="PIRSR628472-2"/>
    </source>
</evidence>
<dbReference type="InterPro" id="IPR028472">
    <property type="entry name" value="EYA"/>
</dbReference>
<dbReference type="STRING" id="105231.A0A1Y1IND4"/>
<comment type="catalytic activity">
    <reaction evidence="7">
        <text>O-phospho-L-tyrosyl-[protein] + H2O = L-tyrosyl-[protein] + phosphate</text>
        <dbReference type="Rhea" id="RHEA:10684"/>
        <dbReference type="Rhea" id="RHEA-COMP:10136"/>
        <dbReference type="Rhea" id="RHEA-COMP:20101"/>
        <dbReference type="ChEBI" id="CHEBI:15377"/>
        <dbReference type="ChEBI" id="CHEBI:43474"/>
        <dbReference type="ChEBI" id="CHEBI:46858"/>
        <dbReference type="ChEBI" id="CHEBI:61978"/>
        <dbReference type="EC" id="3.1.3.48"/>
    </reaction>
</comment>
<dbReference type="Proteomes" id="UP000054558">
    <property type="component" value="Unassembled WGS sequence"/>
</dbReference>
<keyword evidence="12" id="KW-1185">Reference proteome</keyword>
<dbReference type="EMBL" id="DF237622">
    <property type="protein sequence ID" value="GAQ90681.1"/>
    <property type="molecule type" value="Genomic_DNA"/>
</dbReference>
<keyword evidence="5 9" id="KW-0460">Magnesium</keyword>
<dbReference type="NCBIfam" id="TIGR01658">
    <property type="entry name" value="EYA-cons_domain"/>
    <property type="match status" value="1"/>
</dbReference>
<dbReference type="OrthoDB" id="167668at2759"/>
<evidence type="ECO:0000256" key="7">
    <source>
        <dbReference type="ARBA" id="ARBA00051722"/>
    </source>
</evidence>
<dbReference type="Gene3D" id="3.40.50.12350">
    <property type="match status" value="1"/>
</dbReference>
<evidence type="ECO:0000256" key="8">
    <source>
        <dbReference type="PIRSR" id="PIRSR628472-1"/>
    </source>
</evidence>
<dbReference type="OMA" id="MWENHIL"/>
<dbReference type="GO" id="GO:0005634">
    <property type="term" value="C:nucleus"/>
    <property type="evidence" value="ECO:0000318"/>
    <property type="project" value="GO_Central"/>
</dbReference>
<dbReference type="AlphaFoldDB" id="A0A1Y1IND4"/>
<name>A0A1Y1IND4_KLENI</name>
<accession>A0A1Y1IND4</accession>
<feature type="active site" description="Nucleophile" evidence="8">
    <location>
        <position position="16"/>
    </location>
</feature>
<dbReference type="PANTHER" id="PTHR10190:SF16">
    <property type="entry name" value="DEVELOPMENTAL PROTEIN EYES ABSENT"/>
    <property type="match status" value="1"/>
</dbReference>
<feature type="active site" description="Proton donor" evidence="8">
    <location>
        <position position="18"/>
    </location>
</feature>
<dbReference type="GO" id="GO:0004725">
    <property type="term" value="F:protein tyrosine phosphatase activity"/>
    <property type="evidence" value="ECO:0000318"/>
    <property type="project" value="GO_Central"/>
</dbReference>
<organism evidence="11 12">
    <name type="scientific">Klebsormidium nitens</name>
    <name type="common">Green alga</name>
    <name type="synonym">Ulothrix nitens</name>
    <dbReference type="NCBI Taxonomy" id="105231"/>
    <lineage>
        <taxon>Eukaryota</taxon>
        <taxon>Viridiplantae</taxon>
        <taxon>Streptophyta</taxon>
        <taxon>Klebsormidiophyceae</taxon>
        <taxon>Klebsormidiales</taxon>
        <taxon>Klebsormidiaceae</taxon>
        <taxon>Klebsormidium</taxon>
    </lineage>
</organism>
<dbReference type="PANTHER" id="PTHR10190">
    <property type="entry name" value="EYES ABSENT"/>
    <property type="match status" value="1"/>
</dbReference>
<evidence type="ECO:0000256" key="6">
    <source>
        <dbReference type="ARBA" id="ARBA00022912"/>
    </source>
</evidence>
<dbReference type="InterPro" id="IPR038102">
    <property type="entry name" value="EYA_dom_sf"/>
</dbReference>
<keyword evidence="3 9" id="KW-0479">Metal-binding</keyword>
<feature type="binding site" evidence="9">
    <location>
        <position position="263"/>
    </location>
    <ligand>
        <name>Mg(2+)</name>
        <dbReference type="ChEBI" id="CHEBI:18420"/>
    </ligand>
</feature>
<evidence type="ECO:0000313" key="12">
    <source>
        <dbReference type="Proteomes" id="UP000054558"/>
    </source>
</evidence>
<keyword evidence="4" id="KW-0378">Hydrolase</keyword>